<dbReference type="GO" id="GO:0005829">
    <property type="term" value="C:cytosol"/>
    <property type="evidence" value="ECO:0007669"/>
    <property type="project" value="GOC"/>
</dbReference>
<dbReference type="Pfam" id="PF12850">
    <property type="entry name" value="Metallophos_2"/>
    <property type="match status" value="1"/>
</dbReference>
<dbReference type="GO" id="GO:0030904">
    <property type="term" value="C:retromer complex"/>
    <property type="evidence" value="ECO:0007669"/>
    <property type="project" value="InterPro"/>
</dbReference>
<accession>A0A086JC44</accession>
<dbReference type="VEuPathDB" id="ToxoDB:TGDOM2_252490"/>
<dbReference type="GO" id="GO:0031410">
    <property type="term" value="C:cytoplasmic vesicle"/>
    <property type="evidence" value="ECO:0007669"/>
    <property type="project" value="UniProtKB-ARBA"/>
</dbReference>
<evidence type="ECO:0000256" key="3">
    <source>
        <dbReference type="ARBA" id="ARBA00022448"/>
    </source>
</evidence>
<comment type="caution">
    <text evidence="7">The sequence shown here is derived from an EMBL/GenBank/DDBJ whole genome shotgun (WGS) entry which is preliminary data.</text>
</comment>
<keyword evidence="7" id="KW-0378">Hydrolase</keyword>
<gene>
    <name evidence="7" type="ORF">TGDOM2_252490</name>
</gene>
<sequence>MGANFTEFGDLVLLIGDFHIPQRAVDLPPCFRELLNTDKIRHVLCTGNVGCASVVDSLRSISSSLHIVKGDADAGFDFPEYKVLQFGQFKVGLIHGHQIVPYGDGGSLLHWQRKLDCDILVYGHLHKDSVVELEGKFFVNPGSATGAYQPWLTEKVPSFMLMAVQGSSVVLYVYEEKNGKAEVVMSEFKKDISDADAASSAEK</sequence>
<dbReference type="CDD" id="cd07394">
    <property type="entry name" value="MPP_Vps29"/>
    <property type="match status" value="1"/>
</dbReference>
<evidence type="ECO:0000313" key="7">
    <source>
        <dbReference type="EMBL" id="KFG29712.1"/>
    </source>
</evidence>
<name>A0A086JC44_TOXGO</name>
<dbReference type="AlphaFoldDB" id="A0A086JC44"/>
<dbReference type="GO" id="GO:0042147">
    <property type="term" value="P:retrograde transport, endosome to Golgi"/>
    <property type="evidence" value="ECO:0007669"/>
    <property type="project" value="InterPro"/>
</dbReference>
<keyword evidence="4" id="KW-0653">Protein transport</keyword>
<dbReference type="InterPro" id="IPR024654">
    <property type="entry name" value="Calcineurin-like_PHP_lpxH"/>
</dbReference>
<protein>
    <recommendedName>
        <fullName evidence="2 5">Vacuolar protein sorting-associated protein 29</fullName>
    </recommendedName>
</protein>
<feature type="domain" description="Calcineurin-like phosphoesterase" evidence="6">
    <location>
        <begin position="12"/>
        <end position="164"/>
    </location>
</feature>
<dbReference type="EMBL" id="AHZU02001702">
    <property type="protein sequence ID" value="KFG29712.1"/>
    <property type="molecule type" value="Genomic_DNA"/>
</dbReference>
<dbReference type="SUPFAM" id="SSF56300">
    <property type="entry name" value="Metallo-dependent phosphatases"/>
    <property type="match status" value="1"/>
</dbReference>
<evidence type="ECO:0000256" key="2">
    <source>
        <dbReference type="ARBA" id="ARBA00017767"/>
    </source>
</evidence>
<dbReference type="InterPro" id="IPR028661">
    <property type="entry name" value="Vps29"/>
</dbReference>
<dbReference type="PANTHER" id="PTHR11124">
    <property type="entry name" value="VACUOLAR SORTING PROTEIN VPS29"/>
    <property type="match status" value="1"/>
</dbReference>
<proteinExistence type="inferred from homology"/>
<dbReference type="NCBIfam" id="TIGR00040">
    <property type="entry name" value="yfcE"/>
    <property type="match status" value="1"/>
</dbReference>
<dbReference type="OrthoDB" id="10258130at2759"/>
<dbReference type="InterPro" id="IPR029052">
    <property type="entry name" value="Metallo-depent_PP-like"/>
</dbReference>
<reference evidence="7 8" key="1">
    <citation type="submission" date="2014-02" db="EMBL/GenBank/DDBJ databases">
        <authorList>
            <person name="Sibley D."/>
            <person name="Venepally P."/>
            <person name="Karamycheva S."/>
            <person name="Hadjithomas M."/>
            <person name="Khan A."/>
            <person name="Brunk B."/>
            <person name="Roos D."/>
            <person name="Caler E."/>
            <person name="Lorenzi H."/>
        </authorList>
    </citation>
    <scope>NUCLEOTIDE SEQUENCE [LARGE SCALE GENOMIC DNA]</scope>
    <source>
        <strain evidence="7 8">GAB2-2007-GAL-DOM2</strain>
    </source>
</reference>
<evidence type="ECO:0000256" key="5">
    <source>
        <dbReference type="RuleBase" id="RU362040"/>
    </source>
</evidence>
<evidence type="ECO:0000259" key="6">
    <source>
        <dbReference type="Pfam" id="PF12850"/>
    </source>
</evidence>
<dbReference type="FunFam" id="3.60.21.10:FF:000015">
    <property type="entry name" value="Vacuolar protein sorting-associated protein 29"/>
    <property type="match status" value="1"/>
</dbReference>
<keyword evidence="3" id="KW-0813">Transport</keyword>
<evidence type="ECO:0000313" key="8">
    <source>
        <dbReference type="Proteomes" id="UP000028837"/>
    </source>
</evidence>
<dbReference type="Gene3D" id="3.60.21.10">
    <property type="match status" value="1"/>
</dbReference>
<dbReference type="GO" id="GO:0016787">
    <property type="term" value="F:hydrolase activity"/>
    <property type="evidence" value="ECO:0007669"/>
    <property type="project" value="UniProtKB-KW"/>
</dbReference>
<evidence type="ECO:0000256" key="4">
    <source>
        <dbReference type="ARBA" id="ARBA00022927"/>
    </source>
</evidence>
<dbReference type="Proteomes" id="UP000028837">
    <property type="component" value="Unassembled WGS sequence"/>
</dbReference>
<organism evidence="7 8">
    <name type="scientific">Toxoplasma gondii GAB2-2007-GAL-DOM2</name>
    <dbReference type="NCBI Taxonomy" id="1130820"/>
    <lineage>
        <taxon>Eukaryota</taxon>
        <taxon>Sar</taxon>
        <taxon>Alveolata</taxon>
        <taxon>Apicomplexa</taxon>
        <taxon>Conoidasida</taxon>
        <taxon>Coccidia</taxon>
        <taxon>Eucoccidiorida</taxon>
        <taxon>Eimeriorina</taxon>
        <taxon>Sarcocystidae</taxon>
        <taxon>Toxoplasma</taxon>
    </lineage>
</organism>
<dbReference type="GO" id="GO:0015031">
    <property type="term" value="P:protein transport"/>
    <property type="evidence" value="ECO:0007669"/>
    <property type="project" value="UniProtKB-KW"/>
</dbReference>
<dbReference type="InterPro" id="IPR000979">
    <property type="entry name" value="Phosphodiesterase_MJ0936/Vps29"/>
</dbReference>
<comment type="similarity">
    <text evidence="1 5">Belongs to the VPS29 family.</text>
</comment>
<evidence type="ECO:0000256" key="1">
    <source>
        <dbReference type="ARBA" id="ARBA00005945"/>
    </source>
</evidence>